<dbReference type="AlphaFoldDB" id="Q3TNP6"/>
<dbReference type="BioGRID-ORCS" id="19116">
    <property type="hits" value="6 hits in 77 CRISPR screens"/>
</dbReference>
<reference evidence="2" key="4">
    <citation type="journal article" date="2001" name="Nature">
        <title>Functional annotation of a full-length mouse cDNA collection.</title>
        <authorList>
            <consortium name="The RIKEN Genome Exploration Research Group Phase II Team and the FANTOM Consortium"/>
        </authorList>
    </citation>
    <scope>NUCLEOTIDE SEQUENCE</scope>
    <source>
        <strain evidence="2">C57BL/6J</strain>
        <tissue evidence="2">Ovary</tissue>
    </source>
</reference>
<reference evidence="2" key="5">
    <citation type="journal article" date="2002" name="Nature">
        <title>Analysis of the mouse transcriptome based on functional annotation of 60,770 full-length cDNAs.</title>
        <authorList>
            <consortium name="The FANTOM Consortium and the RIKEN Genome Exploration Research Group Phase I and II Team"/>
        </authorList>
    </citation>
    <scope>NUCLEOTIDE SEQUENCE</scope>
    <source>
        <strain evidence="2">C57BL/6J</strain>
        <tissue evidence="2">Ovary</tissue>
    </source>
</reference>
<evidence type="ECO:0000313" key="2">
    <source>
        <dbReference type="EMBL" id="BAE38042.1"/>
    </source>
</evidence>
<reference evidence="2" key="7">
    <citation type="journal article" date="2005" name="Science">
        <title>The Transcriptional Landscape of the Mammalian Genome.</title>
        <authorList>
            <consortium name="The FANTOM Consortium"/>
            <consortium name="Riken Genome Exploration Research Group and Genome Science Group (Genome Network Project Core Group)"/>
        </authorList>
    </citation>
    <scope>NUCLEOTIDE SEQUENCE</scope>
    <source>
        <strain evidence="2">C57BL/6J</strain>
        <tissue evidence="2">Ovary</tissue>
    </source>
</reference>
<dbReference type="KEGG" id="mmu:19116"/>
<reference evidence="2" key="3">
    <citation type="journal article" date="2000" name="Genome Res.">
        <title>RIKEN integrated sequence analysis (RISA) system--384-format sequencing pipeline with 384 multicapillary sequencer.</title>
        <authorList>
            <person name="Shibata K."/>
            <person name="Itoh M."/>
            <person name="Aizawa K."/>
            <person name="Nagaoka S."/>
            <person name="Sasaki N."/>
            <person name="Carninci P."/>
            <person name="Konno H."/>
            <person name="Akiyama J."/>
            <person name="Nishi K."/>
            <person name="Kitsunai T."/>
            <person name="Tashiro H."/>
            <person name="Itoh M."/>
            <person name="Sumi N."/>
            <person name="Ishii Y."/>
            <person name="Nakamura S."/>
            <person name="Hazama M."/>
            <person name="Nishine T."/>
            <person name="Harada A."/>
            <person name="Yamamoto R."/>
            <person name="Matsumoto H."/>
            <person name="Sakaguchi S."/>
            <person name="Ikegami T."/>
            <person name="Kashiwagi K."/>
            <person name="Fujiwake S."/>
            <person name="Inoue K."/>
            <person name="Togawa Y."/>
            <person name="Izawa M."/>
            <person name="Ohara E."/>
            <person name="Watahiki M."/>
            <person name="Yoneda Y."/>
            <person name="Ishikawa T."/>
            <person name="Ozawa K."/>
            <person name="Tanaka T."/>
            <person name="Matsuura S."/>
            <person name="Kawai J."/>
            <person name="Okazaki Y."/>
            <person name="Muramatsu M."/>
            <person name="Inoue Y."/>
            <person name="Kira A."/>
            <person name="Hayashizaki Y."/>
        </authorList>
    </citation>
    <scope>NUCLEOTIDE SEQUENCE</scope>
    <source>
        <strain evidence="2">C57BL/6J</strain>
        <tissue evidence="2">Ovary</tissue>
    </source>
</reference>
<feature type="transmembrane region" description="Helical" evidence="1">
    <location>
        <begin position="53"/>
        <end position="69"/>
    </location>
</feature>
<reference evidence="2" key="6">
    <citation type="submission" date="2004-04" db="EMBL/GenBank/DDBJ databases">
        <authorList>
            <person name="Arakawa T."/>
            <person name="Carninci P."/>
            <person name="Fukuda S."/>
            <person name="Hashizume W."/>
            <person name="Hayashida K."/>
            <person name="Hori F."/>
            <person name="Iida J."/>
            <person name="Imamura K."/>
            <person name="Imotani K."/>
            <person name="Itoh M."/>
            <person name="Kanagawa S."/>
            <person name="Kawai J."/>
            <person name="Kojima M."/>
            <person name="Konno H."/>
            <person name="Murata M."/>
            <person name="Nakamura M."/>
            <person name="Ninomiya N."/>
            <person name="Nishiyori H."/>
            <person name="Nomura K."/>
            <person name="Ohno M."/>
            <person name="Sakazume N."/>
            <person name="Sano H."/>
            <person name="Sasaki D."/>
            <person name="Shibata K."/>
            <person name="Shiraki T."/>
            <person name="Tagami M."/>
            <person name="Tagami Y."/>
            <person name="Waki K."/>
            <person name="Watahiki A."/>
            <person name="Muramatsu M."/>
            <person name="Hayashizaki Y."/>
        </authorList>
    </citation>
    <scope>NUCLEOTIDE SEQUENCE</scope>
    <source>
        <strain evidence="2">C57BL/6J</strain>
        <tissue evidence="2">Ovary</tissue>
    </source>
</reference>
<dbReference type="CTD" id="5618"/>
<keyword evidence="1" id="KW-1133">Transmembrane helix</keyword>
<protein>
    <submittedName>
        <fullName evidence="2">Uncharacterized protein</fullName>
    </submittedName>
</protein>
<evidence type="ECO:0000256" key="1">
    <source>
        <dbReference type="SAM" id="Phobius"/>
    </source>
</evidence>
<dbReference type="AGR" id="MGI:97763"/>
<reference evidence="2" key="8">
    <citation type="journal article" date="2005" name="Science">
        <title>Antisense Transcription in the Mammalian Transcriptome.</title>
        <authorList>
            <consortium name="RIKEN Genome Exploration Research Group and Genome Science Group (Genome Network Project Core Group) and the FANTOM Consortium"/>
        </authorList>
    </citation>
    <scope>NUCLEOTIDE SEQUENCE</scope>
    <source>
        <strain evidence="2">C57BL/6J</strain>
        <tissue evidence="2">Ovary</tissue>
    </source>
</reference>
<keyword evidence="1" id="KW-0812">Transmembrane</keyword>
<evidence type="ECO:0000313" key="3">
    <source>
        <dbReference type="MGI" id="MGI:97763"/>
    </source>
</evidence>
<reference evidence="2" key="2">
    <citation type="journal article" date="2000" name="Genome Res.">
        <title>Normalization and subtraction of cap-trapper-selected cDNAs to prepare full-length cDNA libraries for rapid discovery of new genes.</title>
        <authorList>
            <person name="Carninci P."/>
            <person name="Shibata Y."/>
            <person name="Hayatsu N."/>
            <person name="Sugahara Y."/>
            <person name="Shibata K."/>
            <person name="Itoh M."/>
            <person name="Konno H."/>
            <person name="Okazaki Y."/>
            <person name="Muramatsu M."/>
            <person name="Hayashizaki Y."/>
        </authorList>
    </citation>
    <scope>NUCLEOTIDE SEQUENCE</scope>
    <source>
        <strain evidence="2">C57BL/6J</strain>
        <tissue evidence="2">Ovary</tissue>
    </source>
</reference>
<organism evidence="2">
    <name type="scientific">Mus musculus</name>
    <name type="common">Mouse</name>
    <dbReference type="NCBI Taxonomy" id="10090"/>
    <lineage>
        <taxon>Eukaryota</taxon>
        <taxon>Metazoa</taxon>
        <taxon>Chordata</taxon>
        <taxon>Craniata</taxon>
        <taxon>Vertebrata</taxon>
        <taxon>Euteleostomi</taxon>
        <taxon>Mammalia</taxon>
        <taxon>Eutheria</taxon>
        <taxon>Euarchontoglires</taxon>
        <taxon>Glires</taxon>
        <taxon>Rodentia</taxon>
        <taxon>Myomorpha</taxon>
        <taxon>Muroidea</taxon>
        <taxon>Muridae</taxon>
        <taxon>Murinae</taxon>
        <taxon>Mus</taxon>
        <taxon>Mus</taxon>
    </lineage>
</organism>
<dbReference type="MGI" id="MGI:97763">
    <property type="gene designation" value="Prlr"/>
</dbReference>
<dbReference type="OrthoDB" id="8858139at2759"/>
<accession>Q3TNP6</accession>
<proteinExistence type="evidence at transcript level"/>
<gene>
    <name evidence="3" type="primary">Prlr</name>
    <name evidence="3" type="synonym">AI987712</name>
</gene>
<dbReference type="DNASU" id="19116"/>
<dbReference type="RefSeq" id="NP_035299.4">
    <property type="nucleotide sequence ID" value="NM_011169.5"/>
</dbReference>
<sequence length="82" mass="9420">MDESFIYTSSNKVSFVTFFGSSTILILVGESLSPQCPALGMLLLLNRLQDLDFFFLILTTCFPSCRLTLQKKKKKKSFYNFF</sequence>
<feature type="transmembrane region" description="Helical" evidence="1">
    <location>
        <begin position="12"/>
        <end position="33"/>
    </location>
</feature>
<dbReference type="EMBL" id="AK165113">
    <property type="protein sequence ID" value="BAE38042.1"/>
    <property type="molecule type" value="mRNA"/>
</dbReference>
<dbReference type="GeneID" id="19116"/>
<reference evidence="2" key="1">
    <citation type="journal article" date="1999" name="Methods Enzymol.">
        <title>High-efficiency full-length cDNA cloning.</title>
        <authorList>
            <person name="Carninci P."/>
            <person name="Hayashizaki Y."/>
        </authorList>
    </citation>
    <scope>NUCLEOTIDE SEQUENCE</scope>
    <source>
        <strain evidence="2">C57BL/6J</strain>
        <tissue evidence="2">Ovary</tissue>
    </source>
</reference>
<name>Q3TNP6_MOUSE</name>
<keyword evidence="1" id="KW-0472">Membrane</keyword>